<protein>
    <recommendedName>
        <fullName evidence="3">DUF5655 domain-containing protein</fullName>
    </recommendedName>
</protein>
<organism evidence="1 2">
    <name type="scientific">Gallibacterium salpingitidis</name>
    <dbReference type="NCBI Taxonomy" id="505341"/>
    <lineage>
        <taxon>Bacteria</taxon>
        <taxon>Pseudomonadati</taxon>
        <taxon>Pseudomonadota</taxon>
        <taxon>Gammaproteobacteria</taxon>
        <taxon>Pasteurellales</taxon>
        <taxon>Pasteurellaceae</taxon>
        <taxon>Gallibacterium</taxon>
    </lineage>
</organism>
<evidence type="ECO:0000313" key="1">
    <source>
        <dbReference type="EMBL" id="OBX11539.1"/>
    </source>
</evidence>
<evidence type="ECO:0008006" key="3">
    <source>
        <dbReference type="Google" id="ProtNLM"/>
    </source>
</evidence>
<name>A0AB36E4B0_9PAST</name>
<reference evidence="1 2" key="1">
    <citation type="submission" date="2014-11" db="EMBL/GenBank/DDBJ databases">
        <title>Pan-genome of Gallibacterium spp.</title>
        <authorList>
            <person name="Kudirkiene E."/>
            <person name="Bojesen A.M."/>
        </authorList>
    </citation>
    <scope>NUCLEOTIDE SEQUENCE [LARGE SCALE GENOMIC DNA]</scope>
    <source>
        <strain evidence="1 2">18469/18</strain>
    </source>
</reference>
<sequence>MMVRLFDMTIPPFNRYQLPVVQPFFAYSLQRLKKAILKTIGQLISMQLKPYFIYQQRYIQLLFIGSRGRFNLTLNVTGQTRFPDLSPKSAKLRYYMEVIDEFDAYHLIDTLHHLLREEDATNLSTKSVDNTVDKELL</sequence>
<dbReference type="EMBL" id="JTJU01000010">
    <property type="protein sequence ID" value="OBX11539.1"/>
    <property type="molecule type" value="Genomic_DNA"/>
</dbReference>
<proteinExistence type="predicted"/>
<comment type="caution">
    <text evidence="1">The sequence shown here is derived from an EMBL/GenBank/DDBJ whole genome shotgun (WGS) entry which is preliminary data.</text>
</comment>
<gene>
    <name evidence="1" type="ORF">QV09_02180</name>
</gene>
<dbReference type="Proteomes" id="UP000092527">
    <property type="component" value="Unassembled WGS sequence"/>
</dbReference>
<dbReference type="RefSeq" id="WP_066110973.1">
    <property type="nucleotide sequence ID" value="NZ_CP103875.1"/>
</dbReference>
<dbReference type="AlphaFoldDB" id="A0AB36E4B0"/>
<accession>A0AB36E4B0</accession>
<evidence type="ECO:0000313" key="2">
    <source>
        <dbReference type="Proteomes" id="UP000092527"/>
    </source>
</evidence>